<dbReference type="AlphaFoldDB" id="A0AAJ6QTK7"/>
<gene>
    <name evidence="2" type="primary">LOC100897448</name>
</gene>
<sequence>MGDISEIHLDHNTFGRIAEKGLDFHSKAGMRSFSVLNNRFSCDCYHNWLWRYGADDSGSASQYESFLHSSKCDAPSYFAGLRLSEVVPLIVRDKCIRIEPIHKGECCGIGGESPVVFVSSGASGGFLRTVLMAFLPVLVSLIS</sequence>
<accession>A0AAJ6QTK7</accession>
<dbReference type="RefSeq" id="XP_003743451.2">
    <property type="nucleotide sequence ID" value="XM_003743403.2"/>
</dbReference>
<dbReference type="InterPro" id="IPR032675">
    <property type="entry name" value="LRR_dom_sf"/>
</dbReference>
<organism evidence="1 2">
    <name type="scientific">Galendromus occidentalis</name>
    <name type="common">western predatory mite</name>
    <dbReference type="NCBI Taxonomy" id="34638"/>
    <lineage>
        <taxon>Eukaryota</taxon>
        <taxon>Metazoa</taxon>
        <taxon>Ecdysozoa</taxon>
        <taxon>Arthropoda</taxon>
        <taxon>Chelicerata</taxon>
        <taxon>Arachnida</taxon>
        <taxon>Acari</taxon>
        <taxon>Parasitiformes</taxon>
        <taxon>Mesostigmata</taxon>
        <taxon>Gamasina</taxon>
        <taxon>Phytoseioidea</taxon>
        <taxon>Phytoseiidae</taxon>
        <taxon>Typhlodrominae</taxon>
        <taxon>Galendromus</taxon>
    </lineage>
</organism>
<proteinExistence type="predicted"/>
<dbReference type="KEGG" id="goe:100897448"/>
<dbReference type="GeneID" id="100897448"/>
<name>A0AAJ6QTK7_9ACAR</name>
<evidence type="ECO:0000313" key="1">
    <source>
        <dbReference type="Proteomes" id="UP000694867"/>
    </source>
</evidence>
<keyword evidence="1" id="KW-1185">Reference proteome</keyword>
<dbReference type="Proteomes" id="UP000694867">
    <property type="component" value="Unplaced"/>
</dbReference>
<protein>
    <submittedName>
        <fullName evidence="2">Uncharacterized protein LOC100897448</fullName>
    </submittedName>
</protein>
<evidence type="ECO:0000313" key="2">
    <source>
        <dbReference type="RefSeq" id="XP_003743451.2"/>
    </source>
</evidence>
<reference evidence="2" key="1">
    <citation type="submission" date="2025-08" db="UniProtKB">
        <authorList>
            <consortium name="RefSeq"/>
        </authorList>
    </citation>
    <scope>IDENTIFICATION</scope>
</reference>
<dbReference type="Gene3D" id="3.80.10.10">
    <property type="entry name" value="Ribonuclease Inhibitor"/>
    <property type="match status" value="1"/>
</dbReference>